<dbReference type="NCBIfam" id="NF038180">
    <property type="entry name" value="leader_pinensin"/>
    <property type="match status" value="1"/>
</dbReference>
<proteinExistence type="predicted"/>
<dbReference type="Proteomes" id="UP000582837">
    <property type="component" value="Unassembled WGS sequence"/>
</dbReference>
<reference evidence="1 2" key="1">
    <citation type="submission" date="2020-08" db="EMBL/GenBank/DDBJ databases">
        <title>Genomic Encyclopedia of Type Strains, Phase IV (KMG-IV): sequencing the most valuable type-strain genomes for metagenomic binning, comparative biology and taxonomic classification.</title>
        <authorList>
            <person name="Goeker M."/>
        </authorList>
    </citation>
    <scope>NUCLEOTIDE SEQUENCE [LARGE SCALE GENOMIC DNA]</scope>
    <source>
        <strain evidence="1 2">DSM 29007</strain>
    </source>
</reference>
<dbReference type="RefSeq" id="WP_170038582.1">
    <property type="nucleotide sequence ID" value="NZ_JABDTL010000002.1"/>
</dbReference>
<evidence type="ECO:0000313" key="1">
    <source>
        <dbReference type="EMBL" id="MBB6073261.1"/>
    </source>
</evidence>
<sequence>MKKLSLDTLEVTSFETSAISSERGTVQGNAIAPQPVSRLQCNSILAPCYPTDPNFDCTYGCSQNTACPERCFIIDQPVGEA</sequence>
<keyword evidence="2" id="KW-1185">Reference proteome</keyword>
<dbReference type="AlphaFoldDB" id="A0A841H548"/>
<comment type="caution">
    <text evidence="1">The sequence shown here is derived from an EMBL/GenBank/DDBJ whole genome shotgun (WGS) entry which is preliminary data.</text>
</comment>
<evidence type="ECO:0000313" key="2">
    <source>
        <dbReference type="Proteomes" id="UP000582837"/>
    </source>
</evidence>
<dbReference type="EMBL" id="JACHIA010000022">
    <property type="protein sequence ID" value="MBB6073261.1"/>
    <property type="molecule type" value="Genomic_DNA"/>
</dbReference>
<dbReference type="InterPro" id="IPR059231">
    <property type="entry name" value="Leader_pinensin"/>
</dbReference>
<organism evidence="1 2">
    <name type="scientific">Longimicrobium terrae</name>
    <dbReference type="NCBI Taxonomy" id="1639882"/>
    <lineage>
        <taxon>Bacteria</taxon>
        <taxon>Pseudomonadati</taxon>
        <taxon>Gemmatimonadota</taxon>
        <taxon>Longimicrobiia</taxon>
        <taxon>Longimicrobiales</taxon>
        <taxon>Longimicrobiaceae</taxon>
        <taxon>Longimicrobium</taxon>
    </lineage>
</organism>
<accession>A0A841H548</accession>
<name>A0A841H548_9BACT</name>
<protein>
    <submittedName>
        <fullName evidence="1">Uncharacterized protein</fullName>
    </submittedName>
</protein>
<gene>
    <name evidence="1" type="ORF">HNQ61_004928</name>
</gene>